<protein>
    <recommendedName>
        <fullName evidence="3">Glabrous enhancer-binding protein-like DBD domain-containing protein</fullName>
    </recommendedName>
</protein>
<evidence type="ECO:0000313" key="4">
    <source>
        <dbReference type="EMBL" id="PVH34666.1"/>
    </source>
</evidence>
<accession>A0A2T8IAF0</accession>
<dbReference type="AlphaFoldDB" id="A0A2T8IAF0"/>
<gene>
    <name evidence="4" type="ORF">PAHAL_7G002600</name>
</gene>
<evidence type="ECO:0000256" key="2">
    <source>
        <dbReference type="SAM" id="MobiDB-lite"/>
    </source>
</evidence>
<feature type="domain" description="Glabrous enhancer-binding protein-like DBD" evidence="3">
    <location>
        <begin position="56"/>
        <end position="147"/>
    </location>
</feature>
<feature type="compositionally biased region" description="Low complexity" evidence="2">
    <location>
        <begin position="1"/>
        <end position="36"/>
    </location>
</feature>
<dbReference type="InterPro" id="IPR053932">
    <property type="entry name" value="GeBP-like_DBD"/>
</dbReference>
<dbReference type="EMBL" id="CM008052">
    <property type="protein sequence ID" value="PVH34666.1"/>
    <property type="molecule type" value="Genomic_DNA"/>
</dbReference>
<name>A0A2T8IAF0_9POAL</name>
<proteinExistence type="inferred from homology"/>
<dbReference type="Pfam" id="PF04504">
    <property type="entry name" value="GeBP-like_DBD"/>
    <property type="match status" value="1"/>
</dbReference>
<sequence>MASTGPHPTSARAAPPSPHSSSSSTNSNADLIILSSSDDDDRAAGTRKMRRAPIYQKWRFSDEVDLLTWLAAERRRCGELPSWSELFKALTKKERDAPALKRANLTAPDLKKKVSNLKEKFIKAVGSGGPGDIPRDQILYGLSREVWPDAGPRVVHFD</sequence>
<comment type="similarity">
    <text evidence="1">Belongs to the GeBP family.</text>
</comment>
<reference evidence="4" key="1">
    <citation type="submission" date="2018-04" db="EMBL/GenBank/DDBJ databases">
        <title>WGS assembly of Panicum hallii.</title>
        <authorList>
            <person name="Lovell J."/>
            <person name="Jenkins J."/>
            <person name="Lowry D."/>
            <person name="Mamidi S."/>
            <person name="Sreedasyam A."/>
            <person name="Weng X."/>
            <person name="Barry K."/>
            <person name="Bonette J."/>
            <person name="Campitelli B."/>
            <person name="Daum C."/>
            <person name="Gordon S."/>
            <person name="Gould B."/>
            <person name="Lipzen A."/>
            <person name="Macqueen A."/>
            <person name="Palacio-Mejia J."/>
            <person name="Plott C."/>
            <person name="Shakirov E."/>
            <person name="Shu S."/>
            <person name="Yoshinaga Y."/>
            <person name="Zane M."/>
            <person name="Rokhsar D."/>
            <person name="Grimwood J."/>
            <person name="Schmutz J."/>
            <person name="Juenger T."/>
        </authorList>
    </citation>
    <scope>NUCLEOTIDE SEQUENCE [LARGE SCALE GENOMIC DNA]</scope>
    <source>
        <strain evidence="4">FIL2</strain>
    </source>
</reference>
<feature type="region of interest" description="Disordered" evidence="2">
    <location>
        <begin position="1"/>
        <end position="47"/>
    </location>
</feature>
<evidence type="ECO:0000259" key="3">
    <source>
        <dbReference type="Pfam" id="PF04504"/>
    </source>
</evidence>
<dbReference type="Gramene" id="PVH34666">
    <property type="protein sequence ID" value="PVH34666"/>
    <property type="gene ID" value="PAHAL_7G002600"/>
</dbReference>
<evidence type="ECO:0000256" key="1">
    <source>
        <dbReference type="ARBA" id="ARBA00010820"/>
    </source>
</evidence>
<organism evidence="4">
    <name type="scientific">Panicum hallii</name>
    <dbReference type="NCBI Taxonomy" id="206008"/>
    <lineage>
        <taxon>Eukaryota</taxon>
        <taxon>Viridiplantae</taxon>
        <taxon>Streptophyta</taxon>
        <taxon>Embryophyta</taxon>
        <taxon>Tracheophyta</taxon>
        <taxon>Spermatophyta</taxon>
        <taxon>Magnoliopsida</taxon>
        <taxon>Liliopsida</taxon>
        <taxon>Poales</taxon>
        <taxon>Poaceae</taxon>
        <taxon>PACMAD clade</taxon>
        <taxon>Panicoideae</taxon>
        <taxon>Panicodae</taxon>
        <taxon>Paniceae</taxon>
        <taxon>Panicinae</taxon>
        <taxon>Panicum</taxon>
        <taxon>Panicum sect. Panicum</taxon>
    </lineage>
</organism>
<dbReference type="Proteomes" id="UP000243499">
    <property type="component" value="Chromosome 7"/>
</dbReference>